<organism evidence="3 4">
    <name type="scientific">Pseudarthrobacter phenanthrenivorans (strain DSM 18606 / JCM 16027 / LMG 23796 / Sphe3)</name>
    <name type="common">Arthrobacter phenanthrenivorans</name>
    <dbReference type="NCBI Taxonomy" id="930171"/>
    <lineage>
        <taxon>Bacteria</taxon>
        <taxon>Bacillati</taxon>
        <taxon>Actinomycetota</taxon>
        <taxon>Actinomycetes</taxon>
        <taxon>Micrococcales</taxon>
        <taxon>Micrococcaceae</taxon>
        <taxon>Pseudarthrobacter</taxon>
    </lineage>
</organism>
<evidence type="ECO:0000256" key="2">
    <source>
        <dbReference type="SAM" id="Phobius"/>
    </source>
</evidence>
<dbReference type="RefSeq" id="WP_013602915.1">
    <property type="nucleotide sequence ID" value="NC_015145.1"/>
</dbReference>
<proteinExistence type="predicted"/>
<evidence type="ECO:0000313" key="3">
    <source>
        <dbReference type="EMBL" id="ADX75036.1"/>
    </source>
</evidence>
<evidence type="ECO:0000256" key="1">
    <source>
        <dbReference type="SAM" id="MobiDB-lite"/>
    </source>
</evidence>
<feature type="transmembrane region" description="Helical" evidence="2">
    <location>
        <begin position="15"/>
        <end position="32"/>
    </location>
</feature>
<feature type="transmembrane region" description="Helical" evidence="2">
    <location>
        <begin position="183"/>
        <end position="204"/>
    </location>
</feature>
<dbReference type="eggNOG" id="COG3206">
    <property type="taxonomic scope" value="Bacteria"/>
</dbReference>
<keyword evidence="2" id="KW-0812">Transmembrane</keyword>
<accession>F0MA49</accession>
<protein>
    <recommendedName>
        <fullName evidence="5">Chain-length determining protein</fullName>
    </recommendedName>
</protein>
<gene>
    <name evidence="3" type="ordered locus">Asphe3_39480</name>
</gene>
<keyword evidence="2" id="KW-1133">Transmembrane helix</keyword>
<name>F0MA49_PSEPM</name>
<dbReference type="HOGENOM" id="CLU_999821_0_0_11"/>
<keyword evidence="2" id="KW-0472">Membrane</keyword>
<evidence type="ECO:0000313" key="4">
    <source>
        <dbReference type="Proteomes" id="UP000008639"/>
    </source>
</evidence>
<evidence type="ECO:0008006" key="5">
    <source>
        <dbReference type="Google" id="ProtNLM"/>
    </source>
</evidence>
<feature type="region of interest" description="Disordered" evidence="1">
    <location>
        <begin position="219"/>
        <end position="242"/>
    </location>
</feature>
<dbReference type="STRING" id="930171.Asphe3_39480"/>
<dbReference type="OrthoDB" id="3379489at2"/>
<dbReference type="AlphaFoldDB" id="F0MA49"/>
<dbReference type="Proteomes" id="UP000008639">
    <property type="component" value="Chromosome"/>
</dbReference>
<reference evidence="3 4" key="1">
    <citation type="journal article" date="2011" name="Stand. Genomic Sci.">
        <title>Complete genome sequence of Arthrobacter phenanthrenivorans type strain (Sphe3).</title>
        <authorList>
            <person name="Kallimanis A."/>
            <person name="Labutti K.M."/>
            <person name="Lapidus A."/>
            <person name="Clum A."/>
            <person name="Lykidis A."/>
            <person name="Mavromatis K."/>
            <person name="Pagani I."/>
            <person name="Liolios K."/>
            <person name="Ivanova N."/>
            <person name="Goodwin L."/>
            <person name="Pitluck S."/>
            <person name="Chen A."/>
            <person name="Palaniappan K."/>
            <person name="Markowitz V."/>
            <person name="Bristow J."/>
            <person name="Velentzas A.D."/>
            <person name="Perisynakis A."/>
            <person name="Ouzounis C.C."/>
            <person name="Kyrpides N.C."/>
            <person name="Koukkou A.I."/>
            <person name="Drainas C."/>
        </authorList>
    </citation>
    <scope>NUCLEOTIDE SEQUENCE [LARGE SCALE GENOMIC DNA]</scope>
    <source>
        <strain evidence="4">DSM 18606 / JCM 16027 / LMG 23796 / Sphe3</strain>
    </source>
</reference>
<sequence length="278" mass="30414" precursor="true">MDPLAVVRTIWRHRIVSIPIVVLTALAALYVFQFAPRSYESSSTFAMINPDIPTELDMIKHPELKDLNNKNPYLRSSDPSLIVQVLLTRLNDASTADLLIEKGLSDQYTVSRGVGGLNGFLVDITGEGETPEKSIATTQALGQLLQEYLYEAQKVNEADDVYLFSALVVATPDKATEQFSSRLRALIVVFLSGVVTMFGAVSVARSLAAAKERRLLLSDKAANRRKRPKGGRDSSEAEDPAVTAESIALVNQLESGLDLNEPKTLDTRIGRRLSGVKQ</sequence>
<dbReference type="KEGG" id="apn:Asphe3_39480"/>
<dbReference type="EMBL" id="CP002379">
    <property type="protein sequence ID" value="ADX75036.1"/>
    <property type="molecule type" value="Genomic_DNA"/>
</dbReference>